<organism evidence="8 9">
    <name type="scientific">Cetraspora pellucida</name>
    <dbReference type="NCBI Taxonomy" id="1433469"/>
    <lineage>
        <taxon>Eukaryota</taxon>
        <taxon>Fungi</taxon>
        <taxon>Fungi incertae sedis</taxon>
        <taxon>Mucoromycota</taxon>
        <taxon>Glomeromycotina</taxon>
        <taxon>Glomeromycetes</taxon>
        <taxon>Diversisporales</taxon>
        <taxon>Gigasporaceae</taxon>
        <taxon>Cetraspora</taxon>
    </lineage>
</organism>
<dbReference type="GO" id="GO:0005634">
    <property type="term" value="C:nucleus"/>
    <property type="evidence" value="ECO:0007669"/>
    <property type="project" value="UniProtKB-SubCell"/>
</dbReference>
<dbReference type="Pfam" id="PF05699">
    <property type="entry name" value="Dimer_Tnp_hAT"/>
    <property type="match status" value="1"/>
</dbReference>
<evidence type="ECO:0000256" key="1">
    <source>
        <dbReference type="ARBA" id="ARBA00004123"/>
    </source>
</evidence>
<evidence type="ECO:0000256" key="6">
    <source>
        <dbReference type="SAM" id="MobiDB-lite"/>
    </source>
</evidence>
<feature type="non-terminal residue" evidence="8">
    <location>
        <position position="1"/>
    </location>
</feature>
<evidence type="ECO:0000256" key="2">
    <source>
        <dbReference type="ARBA" id="ARBA00022723"/>
    </source>
</evidence>
<keyword evidence="3" id="KW-0863">Zinc-finger</keyword>
<name>A0A9N9JQW1_9GLOM</name>
<keyword evidence="4" id="KW-0862">Zinc</keyword>
<dbReference type="InterPro" id="IPR008906">
    <property type="entry name" value="HATC_C_dom"/>
</dbReference>
<dbReference type="GO" id="GO:0008270">
    <property type="term" value="F:zinc ion binding"/>
    <property type="evidence" value="ECO:0007669"/>
    <property type="project" value="UniProtKB-KW"/>
</dbReference>
<feature type="region of interest" description="Disordered" evidence="6">
    <location>
        <begin position="1"/>
        <end position="64"/>
    </location>
</feature>
<dbReference type="GO" id="GO:0046983">
    <property type="term" value="F:protein dimerization activity"/>
    <property type="evidence" value="ECO:0007669"/>
    <property type="project" value="InterPro"/>
</dbReference>
<sequence>MSQSSKQKSKMLVPPVERQESMSSSTSESYETNIPSEENPKSTEGTRRYSSSENTEGKSSSAGHYSAKCSYCASKWARGEPQKLEAHLALECAYVDDEVRQIYLLRVSNRDQSNEAESDIQTVLKKQKINKQSKGGLSEARINAINSSLLKAFVVCGIPFSVVENPFFIDLLQNLCPNYQPPSKEVLAGQLLDQEHSKIIVKREAIFQESKNLTIEHAFGLHLIKDCNEIIKYFKKSHQPNAYLQQAINELKISGGGLKKFIDTRWTSAYECTLSVNRLERAFVKIMNENPELITNRNIKQILRGLYFFSDLKALIKVLAPIQLIITNLEARSTTLADCFVQFVRLAASIKKISGFQINAFKNYCIQVINRRWRNFDSDIYILAYFLHPGYRAGLREQHFQVVAETAIKLWQEEGKDQYECADLVAYMRRFLEKDEGFKLPYSFENDTPLLWWSTNFVGSKSIGKLATKVFSITPHSADCERTFSALGWLYGKRRQRLSLSRIQAMAQVRSFCISNIKKELTYFGKTLSPDDLHEQIKFATFLAEDDDEIAEDSEIEEEESEYNFNVIERFDLDNIVFLNDEIFQDNESDENSQIDDEFDEIEHDELTSSDVEGRGVYEFDSSKLAADLIRGWGHEDYESVNDSLNSIANEVSENISENVNNIEGEDSVLETLPIALRKTCRQ</sequence>
<evidence type="ECO:0000256" key="4">
    <source>
        <dbReference type="ARBA" id="ARBA00022833"/>
    </source>
</evidence>
<feature type="compositionally biased region" description="Low complexity" evidence="6">
    <location>
        <begin position="21"/>
        <end position="31"/>
    </location>
</feature>
<dbReference type="InterPro" id="IPR012337">
    <property type="entry name" value="RNaseH-like_sf"/>
</dbReference>
<gene>
    <name evidence="8" type="ORF">CPELLU_LOCUS16938</name>
</gene>
<evidence type="ECO:0000313" key="8">
    <source>
        <dbReference type="EMBL" id="CAG8789915.1"/>
    </source>
</evidence>
<dbReference type="SUPFAM" id="SSF53098">
    <property type="entry name" value="Ribonuclease H-like"/>
    <property type="match status" value="1"/>
</dbReference>
<feature type="domain" description="HAT C-terminal dimerisation" evidence="7">
    <location>
        <begin position="448"/>
        <end position="509"/>
    </location>
</feature>
<protein>
    <submittedName>
        <fullName evidence="8">17627_t:CDS:1</fullName>
    </submittedName>
</protein>
<proteinExistence type="predicted"/>
<keyword evidence="9" id="KW-1185">Reference proteome</keyword>
<dbReference type="Proteomes" id="UP000789759">
    <property type="component" value="Unassembled WGS sequence"/>
</dbReference>
<accession>A0A9N9JQW1</accession>
<comment type="caution">
    <text evidence="8">The sequence shown here is derived from an EMBL/GenBank/DDBJ whole genome shotgun (WGS) entry which is preliminary data.</text>
</comment>
<dbReference type="EMBL" id="CAJVQA010026733">
    <property type="protein sequence ID" value="CAG8789915.1"/>
    <property type="molecule type" value="Genomic_DNA"/>
</dbReference>
<evidence type="ECO:0000313" key="9">
    <source>
        <dbReference type="Proteomes" id="UP000789759"/>
    </source>
</evidence>
<feature type="compositionally biased region" description="Low complexity" evidence="6">
    <location>
        <begin position="51"/>
        <end position="61"/>
    </location>
</feature>
<comment type="subcellular location">
    <subcellularLocation>
        <location evidence="1">Nucleus</location>
    </subcellularLocation>
</comment>
<reference evidence="8" key="1">
    <citation type="submission" date="2021-06" db="EMBL/GenBank/DDBJ databases">
        <authorList>
            <person name="Kallberg Y."/>
            <person name="Tangrot J."/>
            <person name="Rosling A."/>
        </authorList>
    </citation>
    <scope>NUCLEOTIDE SEQUENCE</scope>
    <source>
        <strain evidence="8">FL966</strain>
    </source>
</reference>
<evidence type="ECO:0000256" key="5">
    <source>
        <dbReference type="ARBA" id="ARBA00023242"/>
    </source>
</evidence>
<dbReference type="AlphaFoldDB" id="A0A9N9JQW1"/>
<dbReference type="InterPro" id="IPR052035">
    <property type="entry name" value="ZnF_BED_domain_contain"/>
</dbReference>
<evidence type="ECO:0000256" key="3">
    <source>
        <dbReference type="ARBA" id="ARBA00022771"/>
    </source>
</evidence>
<feature type="compositionally biased region" description="Basic and acidic residues" evidence="6">
    <location>
        <begin position="38"/>
        <end position="47"/>
    </location>
</feature>
<keyword evidence="5" id="KW-0539">Nucleus</keyword>
<evidence type="ECO:0000259" key="7">
    <source>
        <dbReference type="Pfam" id="PF05699"/>
    </source>
</evidence>
<dbReference type="PANTHER" id="PTHR46481:SF10">
    <property type="entry name" value="ZINC FINGER BED DOMAIN-CONTAINING PROTEIN 39"/>
    <property type="match status" value="1"/>
</dbReference>
<keyword evidence="2" id="KW-0479">Metal-binding</keyword>
<dbReference type="OrthoDB" id="2432862at2759"/>
<dbReference type="PANTHER" id="PTHR46481">
    <property type="entry name" value="ZINC FINGER BED DOMAIN-CONTAINING PROTEIN 4"/>
    <property type="match status" value="1"/>
</dbReference>